<dbReference type="AlphaFoldDB" id="A0AAJ1QVX4"/>
<dbReference type="RefSeq" id="WP_165730292.1">
    <property type="nucleotide sequence ID" value="NZ_CP103460.1"/>
</dbReference>
<dbReference type="CDD" id="cd16922">
    <property type="entry name" value="HATPase_EvgS-ArcB-TorS-like"/>
    <property type="match status" value="1"/>
</dbReference>
<accession>A0AAJ1QVX4</accession>
<dbReference type="GO" id="GO:0005524">
    <property type="term" value="F:ATP binding"/>
    <property type="evidence" value="ECO:0007669"/>
    <property type="project" value="UniProtKB-KW"/>
</dbReference>
<reference evidence="10 11" key="1">
    <citation type="journal article" date="2014" name="Int. J. Syst. Evol. Microbiol.">
        <title>Complete genome sequence of Corynebacterium casei LMG S-19264T (=DSM 44701T), isolated from a smear-ripened cheese.</title>
        <authorList>
            <consortium name="US DOE Joint Genome Institute (JGI-PGF)"/>
            <person name="Walter F."/>
            <person name="Albersmeier A."/>
            <person name="Kalinowski J."/>
            <person name="Ruckert C."/>
        </authorList>
    </citation>
    <scope>NUCLEOTIDE SEQUENCE [LARGE SCALE GENOMIC DNA]</scope>
    <source>
        <strain evidence="10 11">CECT 8670</strain>
    </source>
</reference>
<dbReference type="PROSITE" id="PS50110">
    <property type="entry name" value="RESPONSE_REGULATORY"/>
    <property type="match status" value="1"/>
</dbReference>
<evidence type="ECO:0000256" key="6">
    <source>
        <dbReference type="PROSITE-ProRule" id="PRU00169"/>
    </source>
</evidence>
<dbReference type="EC" id="2.7.13.3" evidence="2"/>
<comment type="catalytic activity">
    <reaction evidence="1">
        <text>ATP + protein L-histidine = ADP + protein N-phospho-L-histidine.</text>
        <dbReference type="EC" id="2.7.13.3"/>
    </reaction>
</comment>
<dbReference type="Pfam" id="PF00512">
    <property type="entry name" value="HisKA"/>
    <property type="match status" value="1"/>
</dbReference>
<evidence type="ECO:0000256" key="3">
    <source>
        <dbReference type="ARBA" id="ARBA00022553"/>
    </source>
</evidence>
<comment type="caution">
    <text evidence="10">The sequence shown here is derived from an EMBL/GenBank/DDBJ whole genome shotgun (WGS) entry which is preliminary data.</text>
</comment>
<dbReference type="PANTHER" id="PTHR43047">
    <property type="entry name" value="TWO-COMPONENT HISTIDINE PROTEIN KINASE"/>
    <property type="match status" value="1"/>
</dbReference>
<dbReference type="InterPro" id="IPR001789">
    <property type="entry name" value="Sig_transdc_resp-reg_receiver"/>
</dbReference>
<dbReference type="Gene3D" id="3.40.50.2300">
    <property type="match status" value="1"/>
</dbReference>
<dbReference type="InterPro" id="IPR005467">
    <property type="entry name" value="His_kinase_dom"/>
</dbReference>
<evidence type="ECO:0000256" key="5">
    <source>
        <dbReference type="ARBA" id="ARBA00022777"/>
    </source>
</evidence>
<keyword evidence="10" id="KW-0547">Nucleotide-binding</keyword>
<evidence type="ECO:0000259" key="8">
    <source>
        <dbReference type="PROSITE" id="PS50109"/>
    </source>
</evidence>
<dbReference type="InterPro" id="IPR004358">
    <property type="entry name" value="Sig_transdc_His_kin-like_C"/>
</dbReference>
<evidence type="ECO:0000259" key="9">
    <source>
        <dbReference type="PROSITE" id="PS50110"/>
    </source>
</evidence>
<dbReference type="FunFam" id="3.30.565.10:FF:000010">
    <property type="entry name" value="Sensor histidine kinase RcsC"/>
    <property type="match status" value="1"/>
</dbReference>
<feature type="domain" description="Histidine kinase" evidence="8">
    <location>
        <begin position="145"/>
        <end position="366"/>
    </location>
</feature>
<dbReference type="EMBL" id="JAUFQH010000004">
    <property type="protein sequence ID" value="MDN3619057.1"/>
    <property type="molecule type" value="Genomic_DNA"/>
</dbReference>
<proteinExistence type="predicted"/>
<dbReference type="Gene3D" id="1.10.287.130">
    <property type="match status" value="1"/>
</dbReference>
<evidence type="ECO:0000256" key="2">
    <source>
        <dbReference type="ARBA" id="ARBA00012438"/>
    </source>
</evidence>
<name>A0AAJ1QVX4_9FLAO</name>
<dbReference type="InterPro" id="IPR003594">
    <property type="entry name" value="HATPase_dom"/>
</dbReference>
<dbReference type="SUPFAM" id="SSF47384">
    <property type="entry name" value="Homodimeric domain of signal transducing histidine kinase"/>
    <property type="match status" value="1"/>
</dbReference>
<keyword evidence="5" id="KW-0418">Kinase</keyword>
<evidence type="ECO:0000256" key="4">
    <source>
        <dbReference type="ARBA" id="ARBA00022679"/>
    </source>
</evidence>
<dbReference type="InterPro" id="IPR011006">
    <property type="entry name" value="CheY-like_superfamily"/>
</dbReference>
<dbReference type="InterPro" id="IPR036097">
    <property type="entry name" value="HisK_dim/P_sf"/>
</dbReference>
<dbReference type="Gene3D" id="3.30.565.10">
    <property type="entry name" value="Histidine kinase-like ATPase, C-terminal domain"/>
    <property type="match status" value="1"/>
</dbReference>
<dbReference type="PANTHER" id="PTHR43047:SF78">
    <property type="entry name" value="SENSORY_REGULATORY PROTEIN RPFC"/>
    <property type="match status" value="1"/>
</dbReference>
<dbReference type="CDD" id="cd17546">
    <property type="entry name" value="REC_hyHK_CKI1_RcsC-like"/>
    <property type="match status" value="1"/>
</dbReference>
<dbReference type="SUPFAM" id="SSF52172">
    <property type="entry name" value="CheY-like"/>
    <property type="match status" value="1"/>
</dbReference>
<dbReference type="SMART" id="SM00388">
    <property type="entry name" value="HisKA"/>
    <property type="match status" value="1"/>
</dbReference>
<organism evidence="10 11">
    <name type="scientific">Polaribacter sejongensis</name>
    <dbReference type="NCBI Taxonomy" id="985043"/>
    <lineage>
        <taxon>Bacteria</taxon>
        <taxon>Pseudomonadati</taxon>
        <taxon>Bacteroidota</taxon>
        <taxon>Flavobacteriia</taxon>
        <taxon>Flavobacteriales</taxon>
        <taxon>Flavobacteriaceae</taxon>
    </lineage>
</organism>
<dbReference type="PROSITE" id="PS50109">
    <property type="entry name" value="HIS_KIN"/>
    <property type="match status" value="1"/>
</dbReference>
<dbReference type="CDD" id="cd00082">
    <property type="entry name" value="HisKA"/>
    <property type="match status" value="1"/>
</dbReference>
<dbReference type="SMART" id="SM00448">
    <property type="entry name" value="REC"/>
    <property type="match status" value="1"/>
</dbReference>
<dbReference type="InterPro" id="IPR003661">
    <property type="entry name" value="HisK_dim/P_dom"/>
</dbReference>
<keyword evidence="7" id="KW-0175">Coiled coil</keyword>
<protein>
    <recommendedName>
        <fullName evidence="2">histidine kinase</fullName>
        <ecNumber evidence="2">2.7.13.3</ecNumber>
    </recommendedName>
</protein>
<evidence type="ECO:0000313" key="10">
    <source>
        <dbReference type="EMBL" id="MDN3619057.1"/>
    </source>
</evidence>
<dbReference type="Pfam" id="PF02518">
    <property type="entry name" value="HATPase_c"/>
    <property type="match status" value="1"/>
</dbReference>
<dbReference type="SMART" id="SM00387">
    <property type="entry name" value="HATPase_c"/>
    <property type="match status" value="1"/>
</dbReference>
<dbReference type="PRINTS" id="PR00344">
    <property type="entry name" value="BCTRLSENSOR"/>
</dbReference>
<dbReference type="Proteomes" id="UP001228636">
    <property type="component" value="Unassembled WGS sequence"/>
</dbReference>
<dbReference type="GO" id="GO:0000155">
    <property type="term" value="F:phosphorelay sensor kinase activity"/>
    <property type="evidence" value="ECO:0007669"/>
    <property type="project" value="InterPro"/>
</dbReference>
<keyword evidence="3 6" id="KW-0597">Phosphoprotein</keyword>
<dbReference type="SUPFAM" id="SSF55874">
    <property type="entry name" value="ATPase domain of HSP90 chaperone/DNA topoisomerase II/histidine kinase"/>
    <property type="match status" value="1"/>
</dbReference>
<sequence length="511" mass="57485">MIPAKIDDVFIQLTTDYSGVITNIVAGSFAKTAFIIQDSIYDFCPFLEGTLEALPLNDPFLLEGMVIVSENTEYNIDLELFKEDTQITILIHNRSNVYKYVSELNQNRNDIFFIKRELAEKNIELEKLRKIADKANEEKSRFLAMMSHEIRNPLNSILGYSEMISSEKLNKKVAEYIKNLSSAGKNLKVIVDDILDLSRIEAGKLVLVNEEISILETIQNCKNDFQHIHTNKNVELVFLASDKLPEIVLGDAVRIQQVLSNLISNAIKFTNKGKVVISLKIAAETKNKITVIFEVTDSGRGMSESQRLKIFEEYQQNELNDHRVYGGAGLGLAIVKRLVEAMNGNISVKSELNKGASFFIEIPFEKKSKLKKQVVISEEVKNKNIDLKGKNILVADDDLMNQTIVAHILKKEKVNVTIVNDGLEALSKIENEVFDVVLLDINMPNMTGEELMKKKATITNVNATTPFLALTANASTEDIERYLTLGFSGVISKPYTIVEFIEKIKSIFLPQ</sequence>
<keyword evidence="10" id="KW-0067">ATP-binding</keyword>
<keyword evidence="4" id="KW-0808">Transferase</keyword>
<dbReference type="InterPro" id="IPR036890">
    <property type="entry name" value="HATPase_C_sf"/>
</dbReference>
<feature type="modified residue" description="4-aspartylphosphate" evidence="6">
    <location>
        <position position="440"/>
    </location>
</feature>
<gene>
    <name evidence="10" type="ORF">QWY81_06250</name>
</gene>
<dbReference type="Pfam" id="PF00072">
    <property type="entry name" value="Response_reg"/>
    <property type="match status" value="1"/>
</dbReference>
<feature type="domain" description="Response regulatory" evidence="9">
    <location>
        <begin position="391"/>
        <end position="508"/>
    </location>
</feature>
<evidence type="ECO:0000256" key="7">
    <source>
        <dbReference type="SAM" id="Coils"/>
    </source>
</evidence>
<evidence type="ECO:0000256" key="1">
    <source>
        <dbReference type="ARBA" id="ARBA00000085"/>
    </source>
</evidence>
<evidence type="ECO:0000313" key="11">
    <source>
        <dbReference type="Proteomes" id="UP001228636"/>
    </source>
</evidence>
<feature type="coiled-coil region" evidence="7">
    <location>
        <begin position="118"/>
        <end position="145"/>
    </location>
</feature>